<organism evidence="2 3">
    <name type="scientific">Fusarium albosuccineum</name>
    <dbReference type="NCBI Taxonomy" id="1237068"/>
    <lineage>
        <taxon>Eukaryota</taxon>
        <taxon>Fungi</taxon>
        <taxon>Dikarya</taxon>
        <taxon>Ascomycota</taxon>
        <taxon>Pezizomycotina</taxon>
        <taxon>Sordariomycetes</taxon>
        <taxon>Hypocreomycetidae</taxon>
        <taxon>Hypocreales</taxon>
        <taxon>Nectriaceae</taxon>
        <taxon>Fusarium</taxon>
        <taxon>Fusarium decemcellulare species complex</taxon>
    </lineage>
</organism>
<dbReference type="Pfam" id="PF00753">
    <property type="entry name" value="Lactamase_B"/>
    <property type="match status" value="1"/>
</dbReference>
<dbReference type="EMBL" id="JAADYS010000008">
    <property type="protein sequence ID" value="KAF4473023.1"/>
    <property type="molecule type" value="Genomic_DNA"/>
</dbReference>
<reference evidence="2 3" key="1">
    <citation type="submission" date="2020-01" db="EMBL/GenBank/DDBJ databases">
        <title>Identification and distribution of gene clusters putatively required for synthesis of sphingolipid metabolism inhibitors in phylogenetically diverse species of the filamentous fungus Fusarium.</title>
        <authorList>
            <person name="Kim H.-S."/>
            <person name="Busman M."/>
            <person name="Brown D.W."/>
            <person name="Divon H."/>
            <person name="Uhlig S."/>
            <person name="Proctor R.H."/>
        </authorList>
    </citation>
    <scope>NUCLEOTIDE SEQUENCE [LARGE SCALE GENOMIC DNA]</scope>
    <source>
        <strain evidence="2 3">NRRL 20459</strain>
    </source>
</reference>
<dbReference type="InterPro" id="IPR050855">
    <property type="entry name" value="NDM-1-like"/>
</dbReference>
<dbReference type="PANTHER" id="PTHR42951:SF4">
    <property type="entry name" value="ACYL-COENZYME A THIOESTERASE MBLAC2"/>
    <property type="match status" value="1"/>
</dbReference>
<comment type="caution">
    <text evidence="2">The sequence shown here is derived from an EMBL/GenBank/DDBJ whole genome shotgun (WGS) entry which is preliminary data.</text>
</comment>
<dbReference type="SUPFAM" id="SSF56281">
    <property type="entry name" value="Metallo-hydrolase/oxidoreductase"/>
    <property type="match status" value="1"/>
</dbReference>
<evidence type="ECO:0000259" key="1">
    <source>
        <dbReference type="SMART" id="SM00849"/>
    </source>
</evidence>
<sequence>MLESPTTCFFATRLNSTTFRIVEDDKWNEAPFIYLKLAPGTLVLIDTGCGGAAKDQSVELKSLRKFIETYPVADNDGEPLNAGGARKYVVICTHCHYDHIGGIEQFTSDESSIWASAYDRSFIEGPGRLPTSSLCRFVGMQTPDYRVSQWASDGQSVVDSTGQNLGLILYQTPGHTPDQLAIWDAAERFLFVGDTIYEWAAILFPPPDGSLILYSQSIAKLKALLDKWNVEPSQGRIQPSKEDIQRGEEMELYEDETGRISFYGPKRTFAAFLEDQEALRRLMTT</sequence>
<dbReference type="InterPro" id="IPR001279">
    <property type="entry name" value="Metallo-B-lactamas"/>
</dbReference>
<dbReference type="OrthoDB" id="3341310at2759"/>
<dbReference type="PANTHER" id="PTHR42951">
    <property type="entry name" value="METALLO-BETA-LACTAMASE DOMAIN-CONTAINING"/>
    <property type="match status" value="1"/>
</dbReference>
<accession>A0A8H4PIJ0</accession>
<name>A0A8H4PIJ0_9HYPO</name>
<dbReference type="SMART" id="SM00849">
    <property type="entry name" value="Lactamase_B"/>
    <property type="match status" value="1"/>
</dbReference>
<dbReference type="Gene3D" id="3.60.15.10">
    <property type="entry name" value="Ribonuclease Z/Hydroxyacylglutathione hydrolase-like"/>
    <property type="match status" value="1"/>
</dbReference>
<proteinExistence type="predicted"/>
<protein>
    <recommendedName>
        <fullName evidence="1">Metallo-beta-lactamase domain-containing protein</fullName>
    </recommendedName>
</protein>
<dbReference type="Proteomes" id="UP000554235">
    <property type="component" value="Unassembled WGS sequence"/>
</dbReference>
<keyword evidence="3" id="KW-1185">Reference proteome</keyword>
<gene>
    <name evidence="2" type="ORF">FALBO_81</name>
</gene>
<evidence type="ECO:0000313" key="2">
    <source>
        <dbReference type="EMBL" id="KAF4473023.1"/>
    </source>
</evidence>
<feature type="domain" description="Metallo-beta-lactamase" evidence="1">
    <location>
        <begin position="30"/>
        <end position="234"/>
    </location>
</feature>
<dbReference type="AlphaFoldDB" id="A0A8H4PIJ0"/>
<evidence type="ECO:0000313" key="3">
    <source>
        <dbReference type="Proteomes" id="UP000554235"/>
    </source>
</evidence>
<dbReference type="InterPro" id="IPR036866">
    <property type="entry name" value="RibonucZ/Hydroxyglut_hydro"/>
</dbReference>